<sequence length="221" mass="24401">MALLGCDVVSTDQTEVLPLLMRNVERNTSRIMQMHPGSDSFGSIQVVELNWGNANHIKAVGPPFDYIIGTDVTMLALSGPKTTILLGYEIRSTNVHEQMLNLWKRNFEVKNVSKTKMDSKYQHPSIHLFVMGLKPSEGSAETTSHGLDQQIDEVGTTDNNRGEDTAGDNSSGMDGLDDSGCNKAEKDSILVSSTQNEKLSEWEARRFGSMAARLLRDVRIT</sequence>
<comment type="caution">
    <text evidence="2">The sequence shown here is derived from an EMBL/GenBank/DDBJ whole genome shotgun (WGS) entry which is preliminary data.</text>
</comment>
<dbReference type="Proteomes" id="UP000585474">
    <property type="component" value="Unassembled WGS sequence"/>
</dbReference>
<dbReference type="Gene3D" id="3.40.50.150">
    <property type="entry name" value="Vaccinia Virus protein VP39"/>
    <property type="match status" value="1"/>
</dbReference>
<gene>
    <name evidence="2" type="ORF">Acr_26g0011250</name>
</gene>
<dbReference type="OrthoDB" id="413520at2759"/>
<dbReference type="GO" id="GO:0008168">
    <property type="term" value="F:methyltransferase activity"/>
    <property type="evidence" value="ECO:0007669"/>
    <property type="project" value="UniProtKB-KW"/>
</dbReference>
<evidence type="ECO:0000313" key="2">
    <source>
        <dbReference type="EMBL" id="GFZ17855.1"/>
    </source>
</evidence>
<organism evidence="2 3">
    <name type="scientific">Actinidia rufa</name>
    <dbReference type="NCBI Taxonomy" id="165716"/>
    <lineage>
        <taxon>Eukaryota</taxon>
        <taxon>Viridiplantae</taxon>
        <taxon>Streptophyta</taxon>
        <taxon>Embryophyta</taxon>
        <taxon>Tracheophyta</taxon>
        <taxon>Spermatophyta</taxon>
        <taxon>Magnoliopsida</taxon>
        <taxon>eudicotyledons</taxon>
        <taxon>Gunneridae</taxon>
        <taxon>Pentapetalae</taxon>
        <taxon>asterids</taxon>
        <taxon>Ericales</taxon>
        <taxon>Actinidiaceae</taxon>
        <taxon>Actinidia</taxon>
    </lineage>
</organism>
<dbReference type="Pfam" id="PF10294">
    <property type="entry name" value="Methyltransf_16"/>
    <property type="match status" value="1"/>
</dbReference>
<dbReference type="AlphaFoldDB" id="A0A7J0H4H6"/>
<accession>A0A7J0H4H6</accession>
<protein>
    <submittedName>
        <fullName evidence="2">S-adenosyl-L-methionine-dependent methyltransferases superfamily protein</fullName>
    </submittedName>
</protein>
<feature type="region of interest" description="Disordered" evidence="1">
    <location>
        <begin position="137"/>
        <end position="183"/>
    </location>
</feature>
<name>A0A7J0H4H6_9ERIC</name>
<dbReference type="InterPro" id="IPR029063">
    <property type="entry name" value="SAM-dependent_MTases_sf"/>
</dbReference>
<dbReference type="GO" id="GO:0032259">
    <property type="term" value="P:methylation"/>
    <property type="evidence" value="ECO:0007669"/>
    <property type="project" value="UniProtKB-KW"/>
</dbReference>
<dbReference type="PANTHER" id="PTHR14614:SF98">
    <property type="entry name" value="S-ADENOSYL-L-METHIONINE-DEPENDENT METHYLTRANSFERASES SUPERFAMILY PROTEIN"/>
    <property type="match status" value="1"/>
</dbReference>
<reference evidence="2 3" key="1">
    <citation type="submission" date="2019-07" db="EMBL/GenBank/DDBJ databases">
        <title>De Novo Assembly of kiwifruit Actinidia rufa.</title>
        <authorList>
            <person name="Sugita-Konishi S."/>
            <person name="Sato K."/>
            <person name="Mori E."/>
            <person name="Abe Y."/>
            <person name="Kisaki G."/>
            <person name="Hamano K."/>
            <person name="Suezawa K."/>
            <person name="Otani M."/>
            <person name="Fukuda T."/>
            <person name="Manabe T."/>
            <person name="Gomi K."/>
            <person name="Tabuchi M."/>
            <person name="Akimitsu K."/>
            <person name="Kataoka I."/>
        </authorList>
    </citation>
    <scope>NUCLEOTIDE SEQUENCE [LARGE SCALE GENOMIC DNA]</scope>
    <source>
        <strain evidence="3">cv. Fuchu</strain>
    </source>
</reference>
<dbReference type="EMBL" id="BJWL01000026">
    <property type="protein sequence ID" value="GFZ17855.1"/>
    <property type="molecule type" value="Genomic_DNA"/>
</dbReference>
<evidence type="ECO:0000256" key="1">
    <source>
        <dbReference type="SAM" id="MobiDB-lite"/>
    </source>
</evidence>
<keyword evidence="3" id="KW-1185">Reference proteome</keyword>
<evidence type="ECO:0000313" key="3">
    <source>
        <dbReference type="Proteomes" id="UP000585474"/>
    </source>
</evidence>
<dbReference type="InterPro" id="IPR019410">
    <property type="entry name" value="Methyltransf_16"/>
</dbReference>
<keyword evidence="2" id="KW-0808">Transferase</keyword>
<keyword evidence="2" id="KW-0489">Methyltransferase</keyword>
<proteinExistence type="predicted"/>
<dbReference type="PANTHER" id="PTHR14614">
    <property type="entry name" value="HEPATOCELLULAR CARCINOMA-ASSOCIATED ANTIGEN"/>
    <property type="match status" value="1"/>
</dbReference>